<evidence type="ECO:0000313" key="2">
    <source>
        <dbReference type="EMBL" id="SCD21446.1"/>
    </source>
</evidence>
<keyword evidence="1" id="KW-0732">Signal</keyword>
<organism evidence="2 3">
    <name type="scientific">Proteiniphilum saccharofermentans</name>
    <dbReference type="NCBI Taxonomy" id="1642647"/>
    <lineage>
        <taxon>Bacteria</taxon>
        <taxon>Pseudomonadati</taxon>
        <taxon>Bacteroidota</taxon>
        <taxon>Bacteroidia</taxon>
        <taxon>Bacteroidales</taxon>
        <taxon>Dysgonomonadaceae</taxon>
        <taxon>Proteiniphilum</taxon>
    </lineage>
</organism>
<accession>A0A1R3SZ33</accession>
<feature type="chain" id="PRO_5013204140" evidence="1">
    <location>
        <begin position="22"/>
        <end position="182"/>
    </location>
</feature>
<dbReference type="RefSeq" id="WP_076931294.1">
    <property type="nucleotide sequence ID" value="NZ_LT605205.1"/>
</dbReference>
<dbReference type="Proteomes" id="UP000187464">
    <property type="component" value="Chromosome I"/>
</dbReference>
<gene>
    <name evidence="2" type="ORF">PSM36_2650</name>
</gene>
<name>A0A1R3SZ33_9BACT</name>
<feature type="signal peptide" evidence="1">
    <location>
        <begin position="1"/>
        <end position="21"/>
    </location>
</feature>
<reference evidence="2 3" key="1">
    <citation type="submission" date="2016-08" db="EMBL/GenBank/DDBJ databases">
        <authorList>
            <person name="Seilhamer J.J."/>
        </authorList>
    </citation>
    <scope>NUCLEOTIDE SEQUENCE [LARGE SCALE GENOMIC DNA]</scope>
    <source>
        <strain evidence="2">M3/6</strain>
    </source>
</reference>
<evidence type="ECO:0000313" key="3">
    <source>
        <dbReference type="Proteomes" id="UP000187464"/>
    </source>
</evidence>
<protein>
    <submittedName>
        <fullName evidence="2">Putative secreted protein</fullName>
    </submittedName>
</protein>
<dbReference type="EMBL" id="LT605205">
    <property type="protein sequence ID" value="SCD21446.1"/>
    <property type="molecule type" value="Genomic_DNA"/>
</dbReference>
<proteinExistence type="predicted"/>
<dbReference type="STRING" id="1642647.PSM36_2650"/>
<evidence type="ECO:0000256" key="1">
    <source>
        <dbReference type="SAM" id="SignalP"/>
    </source>
</evidence>
<dbReference type="AlphaFoldDB" id="A0A1R3SZ33"/>
<sequence length="182" mass="19749">MKRTIFIIILLAALTIQSAEAQETNYINISVDAGLVANTSRDKKFGLGGTIGWLTQDNLLSLNSNNYISLSVKAFNNPYGEGKILSSIKNDADDAFNYIMPLAGYRFTQEGISDGFFVEPRIGAVFGASYAGLAFSPIAGYAVQQFNFSIYCDMGFAGKESAIRKKSFFTPGISVAYNISLN</sequence>
<dbReference type="KEGG" id="psac:PSM36_2650"/>
<keyword evidence="3" id="KW-1185">Reference proteome</keyword>